<name>A0A9W6M7J8_9MICO</name>
<organism evidence="2 3">
    <name type="scientific">Microbacterium keratanolyticum</name>
    <dbReference type="NCBI Taxonomy" id="67574"/>
    <lineage>
        <taxon>Bacteria</taxon>
        <taxon>Bacillati</taxon>
        <taxon>Actinomycetota</taxon>
        <taxon>Actinomycetes</taxon>
        <taxon>Micrococcales</taxon>
        <taxon>Microbacteriaceae</taxon>
        <taxon>Microbacterium</taxon>
    </lineage>
</organism>
<gene>
    <name evidence="2" type="ORF">GCM10017596_08000</name>
</gene>
<dbReference type="AlphaFoldDB" id="A0A9W6M7J8"/>
<dbReference type="Proteomes" id="UP001142325">
    <property type="component" value="Unassembled WGS sequence"/>
</dbReference>
<dbReference type="PANTHER" id="PTHR33744">
    <property type="entry name" value="CARBOHYDRATE DIACID REGULATOR"/>
    <property type="match status" value="1"/>
</dbReference>
<feature type="domain" description="PucR C-terminal helix-turn-helix" evidence="1">
    <location>
        <begin position="290"/>
        <end position="348"/>
    </location>
</feature>
<dbReference type="InterPro" id="IPR025736">
    <property type="entry name" value="PucR_C-HTH_dom"/>
</dbReference>
<accession>A0A9W6M7J8</accession>
<sequence length="356" mass="37591">MHDGVEEQLAILADEIGAPLVLLDAEYSVVAFTPHSVDADPSRAGVILRGSPRESVRQGLDAAGVREARGPVQTPAVPGVPLRILLPLRVDDVLMGFVSWLDENDDAQVRRTEGSPRVHAIAQLLHARASADDRSDLVRRLIAGQVSVSELQDDGLAADVPSRAISVRADGTVPAVAEGLLPGALAAQVGGVLAFIVAEDLPLDALREHPGIAVGVGPALPLAEAAMSWRQAVLASRIASRGDTEHGSFVRWDDLGVERLLARIPLELVRHEDLPKSVRMLLADSRGLDLADTLLAFLDRGGDAAAVAASRGIARSTVYHRLERASAVSGVRLDDGSARLDLHAGLRIAQFAGLLD</sequence>
<dbReference type="Pfam" id="PF13556">
    <property type="entry name" value="HTH_30"/>
    <property type="match status" value="1"/>
</dbReference>
<reference evidence="2" key="2">
    <citation type="submission" date="2023-01" db="EMBL/GenBank/DDBJ databases">
        <authorList>
            <person name="Sun Q."/>
            <person name="Evtushenko L."/>
        </authorList>
    </citation>
    <scope>NUCLEOTIDE SEQUENCE</scope>
    <source>
        <strain evidence="2">VKM Ac-1958</strain>
    </source>
</reference>
<proteinExistence type="predicted"/>
<dbReference type="InterPro" id="IPR042070">
    <property type="entry name" value="PucR_C-HTH_sf"/>
</dbReference>
<comment type="caution">
    <text evidence="2">The sequence shown here is derived from an EMBL/GenBank/DDBJ whole genome shotgun (WGS) entry which is preliminary data.</text>
</comment>
<protein>
    <recommendedName>
        <fullName evidence="1">PucR C-terminal helix-turn-helix domain-containing protein</fullName>
    </recommendedName>
</protein>
<reference evidence="2" key="1">
    <citation type="journal article" date="2014" name="Int. J. Syst. Evol. Microbiol.">
        <title>Complete genome sequence of Corynebacterium casei LMG S-19264T (=DSM 44701T), isolated from a smear-ripened cheese.</title>
        <authorList>
            <consortium name="US DOE Joint Genome Institute (JGI-PGF)"/>
            <person name="Walter F."/>
            <person name="Albersmeier A."/>
            <person name="Kalinowski J."/>
            <person name="Ruckert C."/>
        </authorList>
    </citation>
    <scope>NUCLEOTIDE SEQUENCE</scope>
    <source>
        <strain evidence="2">VKM Ac-1958</strain>
    </source>
</reference>
<evidence type="ECO:0000259" key="1">
    <source>
        <dbReference type="Pfam" id="PF13556"/>
    </source>
</evidence>
<evidence type="ECO:0000313" key="2">
    <source>
        <dbReference type="EMBL" id="GLK01085.1"/>
    </source>
</evidence>
<dbReference type="RefSeq" id="WP_204938743.1">
    <property type="nucleotide sequence ID" value="NZ_BAAAUM010000001.1"/>
</dbReference>
<dbReference type="Gene3D" id="1.10.10.2840">
    <property type="entry name" value="PucR C-terminal helix-turn-helix domain"/>
    <property type="match status" value="1"/>
</dbReference>
<dbReference type="PANTHER" id="PTHR33744:SF17">
    <property type="entry name" value="CONSERVED PROTEIN"/>
    <property type="match status" value="1"/>
</dbReference>
<keyword evidence="3" id="KW-1185">Reference proteome</keyword>
<dbReference type="EMBL" id="BSET01000001">
    <property type="protein sequence ID" value="GLK01085.1"/>
    <property type="molecule type" value="Genomic_DNA"/>
</dbReference>
<dbReference type="InterPro" id="IPR051448">
    <property type="entry name" value="CdaR-like_regulators"/>
</dbReference>
<evidence type="ECO:0000313" key="3">
    <source>
        <dbReference type="Proteomes" id="UP001142325"/>
    </source>
</evidence>